<dbReference type="Gene3D" id="1.10.357.10">
    <property type="entry name" value="Tetracycline Repressor, domain 2"/>
    <property type="match status" value="1"/>
</dbReference>
<evidence type="ECO:0008006" key="3">
    <source>
        <dbReference type="Google" id="ProtNLM"/>
    </source>
</evidence>
<reference evidence="1" key="1">
    <citation type="submission" date="2024-05" db="EMBL/GenBank/DDBJ databases">
        <title>Whole genome shotgun sequence of Streptomyces hygroscopicus NBRC 113678.</title>
        <authorList>
            <person name="Komaki H."/>
            <person name="Tamura T."/>
        </authorList>
    </citation>
    <scope>NUCLEOTIDE SEQUENCE</scope>
    <source>
        <strain evidence="1">N11-34</strain>
    </source>
</reference>
<evidence type="ECO:0000313" key="1">
    <source>
        <dbReference type="EMBL" id="GHJ33668.1"/>
    </source>
</evidence>
<name>A0ABQ3UET6_STRHY</name>
<comment type="caution">
    <text evidence="1">The sequence shown here is derived from an EMBL/GenBank/DDBJ whole genome shotgun (WGS) entry which is preliminary data.</text>
</comment>
<evidence type="ECO:0000313" key="2">
    <source>
        <dbReference type="Proteomes" id="UP001054854"/>
    </source>
</evidence>
<keyword evidence="2" id="KW-1185">Reference proteome</keyword>
<dbReference type="EMBL" id="BNEK01000005">
    <property type="protein sequence ID" value="GHJ33668.1"/>
    <property type="molecule type" value="Genomic_DNA"/>
</dbReference>
<proteinExistence type="predicted"/>
<organism evidence="1 2">
    <name type="scientific">Streptomyces hygroscopicus</name>
    <dbReference type="NCBI Taxonomy" id="1912"/>
    <lineage>
        <taxon>Bacteria</taxon>
        <taxon>Bacillati</taxon>
        <taxon>Actinomycetota</taxon>
        <taxon>Actinomycetes</taxon>
        <taxon>Kitasatosporales</taxon>
        <taxon>Streptomycetaceae</taxon>
        <taxon>Streptomyces</taxon>
        <taxon>Streptomyces violaceusniger group</taxon>
    </lineage>
</organism>
<dbReference type="Proteomes" id="UP001054854">
    <property type="component" value="Unassembled WGS sequence"/>
</dbReference>
<sequence>MTHALQERGVPDPAARLAAGLGVLAFHRAVARWSHPANQRAFADLAREALQEPRPVTAALG</sequence>
<protein>
    <recommendedName>
        <fullName evidence="3">MftR C-terminal domain-containing protein</fullName>
    </recommendedName>
</protein>
<gene>
    <name evidence="1" type="ORF">TPA0910_81010</name>
</gene>
<dbReference type="RefSeq" id="WP_062010612.1">
    <property type="nucleotide sequence ID" value="NZ_BNEK01000005.1"/>
</dbReference>
<accession>A0ABQ3UET6</accession>